<feature type="transmembrane region" description="Helical" evidence="6">
    <location>
        <begin position="97"/>
        <end position="117"/>
    </location>
</feature>
<dbReference type="OrthoDB" id="1746609at2759"/>
<evidence type="ECO:0000313" key="9">
    <source>
        <dbReference type="Proteomes" id="UP000187406"/>
    </source>
</evidence>
<evidence type="ECO:0000256" key="4">
    <source>
        <dbReference type="ARBA" id="ARBA00022989"/>
    </source>
</evidence>
<dbReference type="GO" id="GO:0016020">
    <property type="term" value="C:membrane"/>
    <property type="evidence" value="ECO:0007669"/>
    <property type="project" value="UniProtKB-SubCell"/>
</dbReference>
<comment type="subcellular location">
    <subcellularLocation>
        <location evidence="1 6">Membrane</location>
        <topology evidence="1 6">Multi-pass membrane protein</topology>
    </subcellularLocation>
</comment>
<feature type="transmembrane region" description="Helical" evidence="6">
    <location>
        <begin position="175"/>
        <end position="195"/>
    </location>
</feature>
<feature type="transmembrane region" description="Helical" evidence="6">
    <location>
        <begin position="69"/>
        <end position="91"/>
    </location>
</feature>
<keyword evidence="9" id="KW-1185">Reference proteome</keyword>
<comment type="similarity">
    <text evidence="2 6">Belongs to the drug/metabolite transporter (DMT) superfamily. Plant drug/metabolite exporter (P-DME) (TC 2.A.7.4) family.</text>
</comment>
<dbReference type="EMBL" id="BDDD01005176">
    <property type="protein sequence ID" value="GAV88968.1"/>
    <property type="molecule type" value="Genomic_DNA"/>
</dbReference>
<keyword evidence="4 6" id="KW-1133">Transmembrane helix</keyword>
<feature type="transmembrane region" description="Helical" evidence="6">
    <location>
        <begin position="207"/>
        <end position="228"/>
    </location>
</feature>
<protein>
    <recommendedName>
        <fullName evidence="6">WAT1-related protein</fullName>
    </recommendedName>
</protein>
<dbReference type="SUPFAM" id="SSF103481">
    <property type="entry name" value="Multidrug resistance efflux transporter EmrE"/>
    <property type="match status" value="1"/>
</dbReference>
<name>A0A1Q3D9N8_CEPFO</name>
<feature type="transmembrane region" description="Helical" evidence="6">
    <location>
        <begin position="137"/>
        <end position="155"/>
    </location>
</feature>
<gene>
    <name evidence="8" type="ORF">CFOL_v3_32389</name>
</gene>
<dbReference type="AlphaFoldDB" id="A0A1Q3D9N8"/>
<keyword evidence="3 6" id="KW-0812">Transmembrane</keyword>
<feature type="transmembrane region" description="Helical" evidence="6">
    <location>
        <begin position="35"/>
        <end position="57"/>
    </location>
</feature>
<dbReference type="Pfam" id="PF00892">
    <property type="entry name" value="EamA"/>
    <property type="match status" value="1"/>
</dbReference>
<dbReference type="InterPro" id="IPR030184">
    <property type="entry name" value="WAT1-related"/>
</dbReference>
<dbReference type="GO" id="GO:0022857">
    <property type="term" value="F:transmembrane transporter activity"/>
    <property type="evidence" value="ECO:0007669"/>
    <property type="project" value="InterPro"/>
</dbReference>
<dbReference type="InParanoid" id="A0A1Q3D9N8"/>
<proteinExistence type="inferred from homology"/>
<evidence type="ECO:0000256" key="6">
    <source>
        <dbReference type="RuleBase" id="RU363077"/>
    </source>
</evidence>
<keyword evidence="5 6" id="KW-0472">Membrane</keyword>
<accession>A0A1Q3D9N8</accession>
<evidence type="ECO:0000259" key="7">
    <source>
        <dbReference type="Pfam" id="PF00892"/>
    </source>
</evidence>
<evidence type="ECO:0000256" key="2">
    <source>
        <dbReference type="ARBA" id="ARBA00007635"/>
    </source>
</evidence>
<dbReference type="InterPro" id="IPR037185">
    <property type="entry name" value="EmrE-like"/>
</dbReference>
<evidence type="ECO:0000313" key="8">
    <source>
        <dbReference type="EMBL" id="GAV88968.1"/>
    </source>
</evidence>
<feature type="transmembrane region" description="Helical" evidence="6">
    <location>
        <begin position="272"/>
        <end position="293"/>
    </location>
</feature>
<organism evidence="8 9">
    <name type="scientific">Cephalotus follicularis</name>
    <name type="common">Albany pitcher plant</name>
    <dbReference type="NCBI Taxonomy" id="3775"/>
    <lineage>
        <taxon>Eukaryota</taxon>
        <taxon>Viridiplantae</taxon>
        <taxon>Streptophyta</taxon>
        <taxon>Embryophyta</taxon>
        <taxon>Tracheophyta</taxon>
        <taxon>Spermatophyta</taxon>
        <taxon>Magnoliopsida</taxon>
        <taxon>eudicotyledons</taxon>
        <taxon>Gunneridae</taxon>
        <taxon>Pentapetalae</taxon>
        <taxon>rosids</taxon>
        <taxon>fabids</taxon>
        <taxon>Oxalidales</taxon>
        <taxon>Cephalotaceae</taxon>
        <taxon>Cephalotus</taxon>
    </lineage>
</organism>
<feature type="transmembrane region" description="Helical" evidence="6">
    <location>
        <begin position="240"/>
        <end position="260"/>
    </location>
</feature>
<comment type="caution">
    <text evidence="8">The sequence shown here is derived from an EMBL/GenBank/DDBJ whole genome shotgun (WGS) entry which is preliminary data.</text>
</comment>
<evidence type="ECO:0000256" key="5">
    <source>
        <dbReference type="ARBA" id="ARBA00023136"/>
    </source>
</evidence>
<evidence type="ECO:0000256" key="1">
    <source>
        <dbReference type="ARBA" id="ARBA00004141"/>
    </source>
</evidence>
<evidence type="ECO:0000256" key="3">
    <source>
        <dbReference type="ARBA" id="ARBA00022692"/>
    </source>
</evidence>
<reference evidence="9" key="1">
    <citation type="submission" date="2016-04" db="EMBL/GenBank/DDBJ databases">
        <title>Cephalotus genome sequencing.</title>
        <authorList>
            <person name="Fukushima K."/>
            <person name="Hasebe M."/>
            <person name="Fang X."/>
        </authorList>
    </citation>
    <scope>NUCLEOTIDE SEQUENCE [LARGE SCALE GENOMIC DNA]</scope>
    <source>
        <strain evidence="9">cv. St1</strain>
    </source>
</reference>
<dbReference type="InterPro" id="IPR000620">
    <property type="entry name" value="EamA_dom"/>
</dbReference>
<feature type="domain" description="EamA" evidence="7">
    <location>
        <begin position="178"/>
        <end position="296"/>
    </location>
</feature>
<dbReference type="PANTHER" id="PTHR31218">
    <property type="entry name" value="WAT1-RELATED PROTEIN"/>
    <property type="match status" value="1"/>
</dbReference>
<dbReference type="Proteomes" id="UP000187406">
    <property type="component" value="Unassembled WGS sequence"/>
</dbReference>
<sequence length="300" mass="32826">MFGSAVTAVMIVLEFFDVGLNTISKAAMRRGMSQFVYVVYSNALAIFILLASSFIFYRKRTCSPPTVSIICRIFLLGLIASSVQMLIYTGIQCSSPILASVMIDLTPAFTFILAVMFRMEKLDLRVQSSQARSFGTIVSITGALMVTLYQGPPIISTSSADNLPIGIVLSPQANWVLGGILLATGGFFLSLLYIVQTWIIKQYPEELMVTLICCIFVTIQCAIVSLFAERDPNAWIPKPDMGLIAIVYSAIFSVTFRSVVHTWACRKKGPVYACMFKPLGIVIAVIMGVSFLGDTLCLGR</sequence>
<dbReference type="STRING" id="3775.A0A1Q3D9N8"/>